<keyword evidence="2" id="KW-1185">Reference proteome</keyword>
<protein>
    <submittedName>
        <fullName evidence="1">Uncharacterized protein</fullName>
    </submittedName>
</protein>
<evidence type="ECO:0000313" key="2">
    <source>
        <dbReference type="Proteomes" id="UP000030748"/>
    </source>
</evidence>
<proteinExistence type="predicted"/>
<reference evidence="1 2" key="1">
    <citation type="journal article" date="2013" name="Proc. Natl. Acad. Sci. U.S.A.">
        <title>Fine-scale variation in meiotic recombination in Mimulus inferred from population shotgun sequencing.</title>
        <authorList>
            <person name="Hellsten U."/>
            <person name="Wright K.M."/>
            <person name="Jenkins J."/>
            <person name="Shu S."/>
            <person name="Yuan Y."/>
            <person name="Wessler S.R."/>
            <person name="Schmutz J."/>
            <person name="Willis J.H."/>
            <person name="Rokhsar D.S."/>
        </authorList>
    </citation>
    <scope>NUCLEOTIDE SEQUENCE [LARGE SCALE GENOMIC DNA]</scope>
    <source>
        <strain evidence="2">cv. DUN x IM62</strain>
    </source>
</reference>
<gene>
    <name evidence="1" type="ORF">MIMGU_mgv1a017277mg</name>
</gene>
<dbReference type="EMBL" id="KI632223">
    <property type="protein sequence ID" value="EYU21268.1"/>
    <property type="molecule type" value="Genomic_DNA"/>
</dbReference>
<dbReference type="Proteomes" id="UP000030748">
    <property type="component" value="Unassembled WGS sequence"/>
</dbReference>
<organism evidence="1 2">
    <name type="scientific">Erythranthe guttata</name>
    <name type="common">Yellow monkey flower</name>
    <name type="synonym">Mimulus guttatus</name>
    <dbReference type="NCBI Taxonomy" id="4155"/>
    <lineage>
        <taxon>Eukaryota</taxon>
        <taxon>Viridiplantae</taxon>
        <taxon>Streptophyta</taxon>
        <taxon>Embryophyta</taxon>
        <taxon>Tracheophyta</taxon>
        <taxon>Spermatophyta</taxon>
        <taxon>Magnoliopsida</taxon>
        <taxon>eudicotyledons</taxon>
        <taxon>Gunneridae</taxon>
        <taxon>Pentapetalae</taxon>
        <taxon>asterids</taxon>
        <taxon>lamiids</taxon>
        <taxon>Lamiales</taxon>
        <taxon>Phrymaceae</taxon>
        <taxon>Erythranthe</taxon>
    </lineage>
</organism>
<evidence type="ECO:0000313" key="1">
    <source>
        <dbReference type="EMBL" id="EYU21268.1"/>
    </source>
</evidence>
<dbReference type="AlphaFoldDB" id="A0A022Q2A6"/>
<name>A0A022Q2A6_ERYGU</name>
<accession>A0A022Q2A6</accession>
<sequence>MVEANFVYFTISLPHPLVSFLQKHPTFLPRARIINRAIHFIINAKSIKTRLISHPGQYLTKDITISRQHCSIIEAITDKETSQNL</sequence>